<protein>
    <submittedName>
        <fullName evidence="2">Uncharacterized protein</fullName>
    </submittedName>
</protein>
<evidence type="ECO:0000313" key="2">
    <source>
        <dbReference type="EMBL" id="GGS08054.1"/>
    </source>
</evidence>
<feature type="compositionally biased region" description="Low complexity" evidence="1">
    <location>
        <begin position="12"/>
        <end position="21"/>
    </location>
</feature>
<name>A0A918L5C9_9ACTN</name>
<reference evidence="2" key="1">
    <citation type="journal article" date="2014" name="Int. J. Syst. Evol. Microbiol.">
        <title>Complete genome sequence of Corynebacterium casei LMG S-19264T (=DSM 44701T), isolated from a smear-ripened cheese.</title>
        <authorList>
            <consortium name="US DOE Joint Genome Institute (JGI-PGF)"/>
            <person name="Walter F."/>
            <person name="Albersmeier A."/>
            <person name="Kalinowski J."/>
            <person name="Ruckert C."/>
        </authorList>
    </citation>
    <scope>NUCLEOTIDE SEQUENCE</scope>
    <source>
        <strain evidence="2">JCM 4386</strain>
    </source>
</reference>
<gene>
    <name evidence="2" type="ORF">GCM10010269_53980</name>
</gene>
<reference evidence="2" key="2">
    <citation type="submission" date="2020-09" db="EMBL/GenBank/DDBJ databases">
        <authorList>
            <person name="Sun Q."/>
            <person name="Ohkuma M."/>
        </authorList>
    </citation>
    <scope>NUCLEOTIDE SEQUENCE</scope>
    <source>
        <strain evidence="2">JCM 4386</strain>
    </source>
</reference>
<comment type="caution">
    <text evidence="2">The sequence shown here is derived from an EMBL/GenBank/DDBJ whole genome shotgun (WGS) entry which is preliminary data.</text>
</comment>
<feature type="compositionally biased region" description="Pro residues" evidence="1">
    <location>
        <begin position="1"/>
        <end position="11"/>
    </location>
</feature>
<dbReference type="AlphaFoldDB" id="A0A918L5C9"/>
<evidence type="ECO:0000256" key="1">
    <source>
        <dbReference type="SAM" id="MobiDB-lite"/>
    </source>
</evidence>
<dbReference type="Proteomes" id="UP000606194">
    <property type="component" value="Unassembled WGS sequence"/>
</dbReference>
<evidence type="ECO:0000313" key="3">
    <source>
        <dbReference type="Proteomes" id="UP000606194"/>
    </source>
</evidence>
<feature type="region of interest" description="Disordered" evidence="1">
    <location>
        <begin position="1"/>
        <end position="67"/>
    </location>
</feature>
<sequence>MTPDPMTPDPMTPDVMTPDVMSPGCGALRPSAGWGRDQARDVEPGGPGPVRPPDRQNRIPGRTRTGS</sequence>
<accession>A0A918L5C9</accession>
<proteinExistence type="predicted"/>
<keyword evidence="3" id="KW-1185">Reference proteome</keyword>
<dbReference type="EMBL" id="BMTL01000024">
    <property type="protein sequence ID" value="GGS08054.1"/>
    <property type="molecule type" value="Genomic_DNA"/>
</dbReference>
<organism evidence="2 3">
    <name type="scientific">Streptomyces humidus</name>
    <dbReference type="NCBI Taxonomy" id="52259"/>
    <lineage>
        <taxon>Bacteria</taxon>
        <taxon>Bacillati</taxon>
        <taxon>Actinomycetota</taxon>
        <taxon>Actinomycetes</taxon>
        <taxon>Kitasatosporales</taxon>
        <taxon>Streptomycetaceae</taxon>
        <taxon>Streptomyces</taxon>
    </lineage>
</organism>